<dbReference type="PROSITE" id="PS50011">
    <property type="entry name" value="PROTEIN_KINASE_DOM"/>
    <property type="match status" value="1"/>
</dbReference>
<gene>
    <name evidence="14" type="ORF">PAPOLLO_LOCUS7781</name>
</gene>
<dbReference type="Pfam" id="PF00069">
    <property type="entry name" value="Pkinase"/>
    <property type="match status" value="1"/>
</dbReference>
<evidence type="ECO:0000256" key="1">
    <source>
        <dbReference type="ARBA" id="ARBA00008718"/>
    </source>
</evidence>
<evidence type="ECO:0000313" key="15">
    <source>
        <dbReference type="Proteomes" id="UP000691718"/>
    </source>
</evidence>
<dbReference type="AlphaFoldDB" id="A0A8S3WLU7"/>
<dbReference type="PROSITE" id="PS00107">
    <property type="entry name" value="PROTEIN_KINASE_ATP"/>
    <property type="match status" value="1"/>
</dbReference>
<evidence type="ECO:0000256" key="4">
    <source>
        <dbReference type="ARBA" id="ARBA00022679"/>
    </source>
</evidence>
<dbReference type="SMART" id="SM00220">
    <property type="entry name" value="S_TKc"/>
    <property type="match status" value="1"/>
</dbReference>
<evidence type="ECO:0000313" key="14">
    <source>
        <dbReference type="EMBL" id="CAG4967397.1"/>
    </source>
</evidence>
<feature type="binding site" evidence="10">
    <location>
        <position position="235"/>
    </location>
    <ligand>
        <name>ATP</name>
        <dbReference type="ChEBI" id="CHEBI:30616"/>
    </ligand>
</feature>
<feature type="region of interest" description="Disordered" evidence="12">
    <location>
        <begin position="152"/>
        <end position="181"/>
    </location>
</feature>
<keyword evidence="4" id="KW-0808">Transferase</keyword>
<evidence type="ECO:0000256" key="8">
    <source>
        <dbReference type="ARBA" id="ARBA00047899"/>
    </source>
</evidence>
<dbReference type="InterPro" id="IPR000719">
    <property type="entry name" value="Prot_kinase_dom"/>
</dbReference>
<evidence type="ECO:0000259" key="13">
    <source>
        <dbReference type="PROSITE" id="PS50011"/>
    </source>
</evidence>
<evidence type="ECO:0000256" key="12">
    <source>
        <dbReference type="SAM" id="MobiDB-lite"/>
    </source>
</evidence>
<reference evidence="14" key="1">
    <citation type="submission" date="2021-04" db="EMBL/GenBank/DDBJ databases">
        <authorList>
            <person name="Tunstrom K."/>
        </authorList>
    </citation>
    <scope>NUCLEOTIDE SEQUENCE</scope>
</reference>
<dbReference type="GO" id="GO:0004674">
    <property type="term" value="F:protein serine/threonine kinase activity"/>
    <property type="evidence" value="ECO:0007669"/>
    <property type="project" value="UniProtKB-KW"/>
</dbReference>
<dbReference type="PROSITE" id="PS00108">
    <property type="entry name" value="PROTEIN_KINASE_ST"/>
    <property type="match status" value="1"/>
</dbReference>
<dbReference type="GO" id="GO:0045087">
    <property type="term" value="P:innate immune response"/>
    <property type="evidence" value="ECO:0007669"/>
    <property type="project" value="UniProtKB-ARBA"/>
</dbReference>
<dbReference type="PANTHER" id="PTHR48006:SF102">
    <property type="entry name" value="LEUCINE-RICH REPEAT-CONTAINING PROTEIN DDB_G0281931-RELATED"/>
    <property type="match status" value="1"/>
</dbReference>
<dbReference type="CDD" id="cd14066">
    <property type="entry name" value="STKc_IRAK"/>
    <property type="match status" value="1"/>
</dbReference>
<evidence type="ECO:0000256" key="7">
    <source>
        <dbReference type="ARBA" id="ARBA00022840"/>
    </source>
</evidence>
<evidence type="ECO:0000256" key="11">
    <source>
        <dbReference type="RuleBase" id="RU000304"/>
    </source>
</evidence>
<feature type="domain" description="Protein kinase" evidence="13">
    <location>
        <begin position="208"/>
        <end position="490"/>
    </location>
</feature>
<dbReference type="CDD" id="cd08307">
    <property type="entry name" value="Death_Pelle"/>
    <property type="match status" value="1"/>
</dbReference>
<evidence type="ECO:0000256" key="9">
    <source>
        <dbReference type="ARBA" id="ARBA00048679"/>
    </source>
</evidence>
<dbReference type="OrthoDB" id="4062651at2759"/>
<comment type="catalytic activity">
    <reaction evidence="8">
        <text>L-threonyl-[protein] + ATP = O-phospho-L-threonyl-[protein] + ADP + H(+)</text>
        <dbReference type="Rhea" id="RHEA:46608"/>
        <dbReference type="Rhea" id="RHEA-COMP:11060"/>
        <dbReference type="Rhea" id="RHEA-COMP:11605"/>
        <dbReference type="ChEBI" id="CHEBI:15378"/>
        <dbReference type="ChEBI" id="CHEBI:30013"/>
        <dbReference type="ChEBI" id="CHEBI:30616"/>
        <dbReference type="ChEBI" id="CHEBI:61977"/>
        <dbReference type="ChEBI" id="CHEBI:456216"/>
        <dbReference type="EC" id="2.7.11.1"/>
    </reaction>
</comment>
<organism evidence="14 15">
    <name type="scientific">Parnassius apollo</name>
    <name type="common">Apollo butterfly</name>
    <name type="synonym">Papilio apollo</name>
    <dbReference type="NCBI Taxonomy" id="110799"/>
    <lineage>
        <taxon>Eukaryota</taxon>
        <taxon>Metazoa</taxon>
        <taxon>Ecdysozoa</taxon>
        <taxon>Arthropoda</taxon>
        <taxon>Hexapoda</taxon>
        <taxon>Insecta</taxon>
        <taxon>Pterygota</taxon>
        <taxon>Neoptera</taxon>
        <taxon>Endopterygota</taxon>
        <taxon>Lepidoptera</taxon>
        <taxon>Glossata</taxon>
        <taxon>Ditrysia</taxon>
        <taxon>Papilionoidea</taxon>
        <taxon>Papilionidae</taxon>
        <taxon>Parnassiinae</taxon>
        <taxon>Parnassini</taxon>
        <taxon>Parnassius</taxon>
        <taxon>Parnassius</taxon>
    </lineage>
</organism>
<dbReference type="EC" id="2.7.11.1" evidence="2"/>
<dbReference type="InterPro" id="IPR000488">
    <property type="entry name" value="Death_dom"/>
</dbReference>
<dbReference type="Proteomes" id="UP000691718">
    <property type="component" value="Unassembled WGS sequence"/>
</dbReference>
<protein>
    <recommendedName>
        <fullName evidence="2">non-specific serine/threonine protein kinase</fullName>
        <ecNumber evidence="2">2.7.11.1</ecNumber>
    </recommendedName>
</protein>
<keyword evidence="5 10" id="KW-0547">Nucleotide-binding</keyword>
<dbReference type="GO" id="GO:0005524">
    <property type="term" value="F:ATP binding"/>
    <property type="evidence" value="ECO:0007669"/>
    <property type="project" value="UniProtKB-UniRule"/>
</dbReference>
<keyword evidence="3 11" id="KW-0723">Serine/threonine-protein kinase</keyword>
<comment type="caution">
    <text evidence="14">The sequence shown here is derived from an EMBL/GenBank/DDBJ whole genome shotgun (WGS) entry which is preliminary data.</text>
</comment>
<keyword evidence="7 10" id="KW-0067">ATP-binding</keyword>
<evidence type="ECO:0000256" key="6">
    <source>
        <dbReference type="ARBA" id="ARBA00022777"/>
    </source>
</evidence>
<evidence type="ECO:0000256" key="3">
    <source>
        <dbReference type="ARBA" id="ARBA00022527"/>
    </source>
</evidence>
<keyword evidence="15" id="KW-1185">Reference proteome</keyword>
<dbReference type="EMBL" id="CAJQZP010000541">
    <property type="protein sequence ID" value="CAG4967397.1"/>
    <property type="molecule type" value="Genomic_DNA"/>
</dbReference>
<evidence type="ECO:0000256" key="10">
    <source>
        <dbReference type="PROSITE-ProRule" id="PRU10141"/>
    </source>
</evidence>
<keyword evidence="6" id="KW-0418">Kinase</keyword>
<accession>A0A8S3WLU7</accession>
<dbReference type="FunFam" id="1.10.510.10:FF:000754">
    <property type="entry name" value="Interleukin-1 receptor-associated kinase"/>
    <property type="match status" value="1"/>
</dbReference>
<feature type="compositionally biased region" description="Low complexity" evidence="12">
    <location>
        <begin position="160"/>
        <end position="177"/>
    </location>
</feature>
<dbReference type="InterPro" id="IPR017441">
    <property type="entry name" value="Protein_kinase_ATP_BS"/>
</dbReference>
<dbReference type="InterPro" id="IPR008271">
    <property type="entry name" value="Ser/Thr_kinase_AS"/>
</dbReference>
<evidence type="ECO:0000256" key="2">
    <source>
        <dbReference type="ARBA" id="ARBA00012513"/>
    </source>
</evidence>
<evidence type="ECO:0000256" key="5">
    <source>
        <dbReference type="ARBA" id="ARBA00022741"/>
    </source>
</evidence>
<proteinExistence type="inferred from homology"/>
<comment type="similarity">
    <text evidence="1">Belongs to the protein kinase superfamily. TKL Ser/Thr protein kinase family. Pelle subfamily.</text>
</comment>
<comment type="catalytic activity">
    <reaction evidence="9">
        <text>L-seryl-[protein] + ATP = O-phospho-L-seryl-[protein] + ADP + H(+)</text>
        <dbReference type="Rhea" id="RHEA:17989"/>
        <dbReference type="Rhea" id="RHEA-COMP:9863"/>
        <dbReference type="Rhea" id="RHEA-COMP:11604"/>
        <dbReference type="ChEBI" id="CHEBI:15378"/>
        <dbReference type="ChEBI" id="CHEBI:29999"/>
        <dbReference type="ChEBI" id="CHEBI:30616"/>
        <dbReference type="ChEBI" id="CHEBI:83421"/>
        <dbReference type="ChEBI" id="CHEBI:456216"/>
        <dbReference type="EC" id="2.7.11.1"/>
    </reaction>
</comment>
<dbReference type="Pfam" id="PF00531">
    <property type="entry name" value="Death"/>
    <property type="match status" value="1"/>
</dbReference>
<dbReference type="InterPro" id="IPR051824">
    <property type="entry name" value="LRR_Rcpt-Like_S/T_Kinase"/>
</dbReference>
<name>A0A8S3WLU7_PARAO</name>
<dbReference type="PANTHER" id="PTHR48006">
    <property type="entry name" value="LEUCINE-RICH REPEAT-CONTAINING PROTEIN DDB_G0281931-RELATED"/>
    <property type="match status" value="1"/>
</dbReference>
<dbReference type="InterPro" id="IPR037924">
    <property type="entry name" value="Pelle_death"/>
</dbReference>
<dbReference type="GO" id="GO:0007165">
    <property type="term" value="P:signal transduction"/>
    <property type="evidence" value="ECO:0007669"/>
    <property type="project" value="InterPro"/>
</dbReference>
<sequence>MYIYQLPFEVNKELCRLLDSDDNWKELAGVHMKYSPFDVNEIEQVAKRQASSPTAQLFIQWGQLNHRVEELFILLYRMKHIPALRCLVPVVDSRFHRLLSKQDSSKGVRCNDTAGINENANQQTAKADENYSSIPIPVMLIQKGIQIPVSSKVSNGVSPNDESSVDTSTNNTSTNDTKPSGLDDELIKKISAIPMVDYEELKIATNNWSDNNLLGRGGFGQVYKGVWKLSAVAVKRLRNNDGRSNKELIGEMCLNQYRHDNILPLYGYSLGGPEACLVYQYMAGGSLEQRLRCKTIHPPLTWSQRYKIAHGVARGLQYLHTMAGTPLIHGDIKPANILLDQCIMPKIGDFGLARKGPYGEERTHLKVSRVHGTRPYLPDEYLRSHYLSPAVDVFSYGVVMLELATALPAMERTRAVQLLSDFMHLQNREGVDFATLEDRNIRGTPNSNPTLCREFAAIGLHCTQYNRQERPTMLEVYKRLDGMNLPEKYYP</sequence>